<keyword evidence="2" id="KW-0479">Metal-binding</keyword>
<evidence type="ECO:0000256" key="6">
    <source>
        <dbReference type="ARBA" id="ARBA00023242"/>
    </source>
</evidence>
<protein>
    <submittedName>
        <fullName evidence="10">Zinc finger BED domain-containing protein RICESLEEPER 2-like</fullName>
    </submittedName>
</protein>
<evidence type="ECO:0000256" key="5">
    <source>
        <dbReference type="ARBA" id="ARBA00023125"/>
    </source>
</evidence>
<dbReference type="PANTHER" id="PTHR46481:SF10">
    <property type="entry name" value="ZINC FINGER BED DOMAIN-CONTAINING PROTEIN 39"/>
    <property type="match status" value="1"/>
</dbReference>
<evidence type="ECO:0000256" key="3">
    <source>
        <dbReference type="ARBA" id="ARBA00022771"/>
    </source>
</evidence>
<feature type="compositionally biased region" description="Polar residues" evidence="7">
    <location>
        <begin position="44"/>
        <end position="63"/>
    </location>
</feature>
<dbReference type="SUPFAM" id="SSF53098">
    <property type="entry name" value="Ribonuclease H-like"/>
    <property type="match status" value="1"/>
</dbReference>
<dbReference type="OrthoDB" id="2448202at2759"/>
<dbReference type="Pfam" id="PF05699">
    <property type="entry name" value="Dimer_Tnp_hAT"/>
    <property type="match status" value="1"/>
</dbReference>
<feature type="region of interest" description="Disordered" evidence="7">
    <location>
        <begin position="1"/>
        <end position="90"/>
    </location>
</feature>
<feature type="compositionally biased region" description="Polar residues" evidence="7">
    <location>
        <begin position="72"/>
        <end position="82"/>
    </location>
</feature>
<comment type="subcellular location">
    <subcellularLocation>
        <location evidence="1">Nucleus</location>
    </subcellularLocation>
</comment>
<reference evidence="10" key="1">
    <citation type="submission" date="2019-10" db="EMBL/GenBank/DDBJ databases">
        <title>Conservation and host-specific expression of non-tandemly repeated heterogenous ribosome RNA gene in arbuscular mycorrhizal fungi.</title>
        <authorList>
            <person name="Maeda T."/>
            <person name="Kobayashi Y."/>
            <person name="Nakagawa T."/>
            <person name="Ezawa T."/>
            <person name="Yamaguchi K."/>
            <person name="Bino T."/>
            <person name="Nishimoto Y."/>
            <person name="Shigenobu S."/>
            <person name="Kawaguchi M."/>
        </authorList>
    </citation>
    <scope>NUCLEOTIDE SEQUENCE</scope>
    <source>
        <strain evidence="10">HR1</strain>
    </source>
</reference>
<dbReference type="InterPro" id="IPR052035">
    <property type="entry name" value="ZnF_BED_domain_contain"/>
</dbReference>
<name>A0A8H3QBF5_9GLOM</name>
<sequence length="577" mass="66749">MSYSNYDFEDFNNFDEFEPFEQDAPPIEDEENDDNYEDSEDETSPQSRRTSPTWKYFNKQTIQHPGYPIGNVKNTGKNQSTLDFRRTDPWPEKEKNERDIAVVKWVIGDAQPFRSVENLRFKIIINKFDSRYQIPDEKTVKTLVVNYFKEKRKNIQEDLNAIPGKLSLTADMWTSTCNNDAFLGLTIHYIDNNWNLKNFLLDIISFTTRHTGNNIANAIKSVLTEFNLLEKTLALTTDNESAMVVCGRIIAEELTRELNDQSFRHYRCDRLRELCSIENLTYYKPQLDVETRWNSTYYMIVKFQKMLRSIEMLAATDQDIKKFVPDVQGWIKINDTLTLLEPLEKATVLLSASSYPTISDVRFLFLGIQQHLNDYIGKEGFSQSEVALSILQKIDQYWEVVDSSTLASTVLDPRTKLTLFSTGEESTNAINAVKRRFSEYHTPMSQPAVINHDNGEVASTRDYFHQLKRRRLNNSTLNITRPSSGIYEEIDRYLALPCDDNVAPLLWWQAHFREFPALGAMARDYLSIQATSVACEQAFSVASNTITRTRNRLQPDTSRALLCSKSWLEKGIGEKRN</sequence>
<dbReference type="InterPro" id="IPR025525">
    <property type="entry name" value="hAT-like_transposase_RNase-H"/>
</dbReference>
<evidence type="ECO:0000313" key="10">
    <source>
        <dbReference type="EMBL" id="GES72772.1"/>
    </source>
</evidence>
<evidence type="ECO:0000259" key="9">
    <source>
        <dbReference type="Pfam" id="PF14372"/>
    </source>
</evidence>
<dbReference type="EMBL" id="BLAL01000004">
    <property type="protein sequence ID" value="GES72772.1"/>
    <property type="molecule type" value="Genomic_DNA"/>
</dbReference>
<evidence type="ECO:0000313" key="11">
    <source>
        <dbReference type="Proteomes" id="UP000615446"/>
    </source>
</evidence>
<evidence type="ECO:0000259" key="8">
    <source>
        <dbReference type="Pfam" id="PF05699"/>
    </source>
</evidence>
<accession>A0A8H3QBF5</accession>
<evidence type="ECO:0000256" key="1">
    <source>
        <dbReference type="ARBA" id="ARBA00004123"/>
    </source>
</evidence>
<dbReference type="Proteomes" id="UP000615446">
    <property type="component" value="Unassembled WGS sequence"/>
</dbReference>
<keyword evidence="4" id="KW-0862">Zinc</keyword>
<dbReference type="GO" id="GO:0005634">
    <property type="term" value="C:nucleus"/>
    <property type="evidence" value="ECO:0007669"/>
    <property type="project" value="UniProtKB-SubCell"/>
</dbReference>
<dbReference type="GO" id="GO:0046983">
    <property type="term" value="F:protein dimerization activity"/>
    <property type="evidence" value="ECO:0007669"/>
    <property type="project" value="InterPro"/>
</dbReference>
<dbReference type="InterPro" id="IPR008906">
    <property type="entry name" value="HATC_C_dom"/>
</dbReference>
<dbReference type="GO" id="GO:0003677">
    <property type="term" value="F:DNA binding"/>
    <property type="evidence" value="ECO:0007669"/>
    <property type="project" value="UniProtKB-KW"/>
</dbReference>
<keyword evidence="6" id="KW-0539">Nucleus</keyword>
<evidence type="ECO:0000256" key="4">
    <source>
        <dbReference type="ARBA" id="ARBA00022833"/>
    </source>
</evidence>
<dbReference type="AlphaFoldDB" id="A0A8H3QBF5"/>
<dbReference type="InterPro" id="IPR012337">
    <property type="entry name" value="RNaseH-like_sf"/>
</dbReference>
<dbReference type="GO" id="GO:0008270">
    <property type="term" value="F:zinc ion binding"/>
    <property type="evidence" value="ECO:0007669"/>
    <property type="project" value="UniProtKB-KW"/>
</dbReference>
<keyword evidence="3" id="KW-0863">Zinc-finger</keyword>
<dbReference type="PANTHER" id="PTHR46481">
    <property type="entry name" value="ZINC FINGER BED DOMAIN-CONTAINING PROTEIN 4"/>
    <property type="match status" value="1"/>
</dbReference>
<evidence type="ECO:0000256" key="2">
    <source>
        <dbReference type="ARBA" id="ARBA00022723"/>
    </source>
</evidence>
<organism evidence="10 11">
    <name type="scientific">Rhizophagus clarus</name>
    <dbReference type="NCBI Taxonomy" id="94130"/>
    <lineage>
        <taxon>Eukaryota</taxon>
        <taxon>Fungi</taxon>
        <taxon>Fungi incertae sedis</taxon>
        <taxon>Mucoromycota</taxon>
        <taxon>Glomeromycotina</taxon>
        <taxon>Glomeromycetes</taxon>
        <taxon>Glomerales</taxon>
        <taxon>Glomeraceae</taxon>
        <taxon>Rhizophagus</taxon>
    </lineage>
</organism>
<feature type="domain" description="hAT-like transposase RNase-H fold" evidence="9">
    <location>
        <begin position="351"/>
        <end position="420"/>
    </location>
</feature>
<dbReference type="SUPFAM" id="SSF140996">
    <property type="entry name" value="Hermes dimerisation domain"/>
    <property type="match status" value="1"/>
</dbReference>
<comment type="caution">
    <text evidence="10">The sequence shown here is derived from an EMBL/GenBank/DDBJ whole genome shotgun (WGS) entry which is preliminary data.</text>
</comment>
<proteinExistence type="predicted"/>
<evidence type="ECO:0000256" key="7">
    <source>
        <dbReference type="SAM" id="MobiDB-lite"/>
    </source>
</evidence>
<dbReference type="Pfam" id="PF14372">
    <property type="entry name" value="hAT-like_RNase-H"/>
    <property type="match status" value="1"/>
</dbReference>
<feature type="compositionally biased region" description="Acidic residues" evidence="7">
    <location>
        <begin position="7"/>
        <end position="43"/>
    </location>
</feature>
<gene>
    <name evidence="10" type="ORF">RCL2_000032300</name>
</gene>
<feature type="domain" description="HAT C-terminal dimerisation" evidence="8">
    <location>
        <begin position="489"/>
        <end position="568"/>
    </location>
</feature>
<keyword evidence="5" id="KW-0238">DNA-binding</keyword>